<dbReference type="Proteomes" id="UP000465622">
    <property type="component" value="Chromosome"/>
</dbReference>
<gene>
    <name evidence="3" type="ORF">MMAGJ_22040</name>
</gene>
<dbReference type="Gene3D" id="3.40.50.720">
    <property type="entry name" value="NAD(P)-binding Rossmann-like Domain"/>
    <property type="match status" value="1"/>
</dbReference>
<sequence length="350" mass="37805">MHMADHPSLAWGLIGASDIAETRMIPALRREGHRILRVASRSADHAREFSVRNEIPPTESDFSLETLLEDPAVDAVYISSTNEQHLAHAAAAAAAGKHVLCEKPVSTDLDSAQKIVAACADHGVVLAVNHHLPAAGTHRAIRKLVHDGAIGRVLSVNVRHTSLLPERLRGWRLSAAPGAGVVMDLTGHDASVVNPLLGTRALEATAITVRQGRWESAADDAAASVLLYEDDVLVRFHDAFTTPYTPSYLEVHGELGSIHAPEVMTPEPIGSVFLRDSGGEREIDVPDRRHPYDITLDHFTRAVHGDGRPVVDGRDAVNALRVCLAILESAETGRRVSLNQEPNPRAITSR</sequence>
<evidence type="ECO:0000259" key="1">
    <source>
        <dbReference type="Pfam" id="PF01408"/>
    </source>
</evidence>
<protein>
    <submittedName>
        <fullName evidence="3">1,5-anhydro-D-fructose reductase</fullName>
    </submittedName>
</protein>
<dbReference type="InterPro" id="IPR000683">
    <property type="entry name" value="Gfo/Idh/MocA-like_OxRdtase_N"/>
</dbReference>
<feature type="domain" description="GFO/IDH/MocA-like oxidoreductase" evidence="2">
    <location>
        <begin position="138"/>
        <end position="258"/>
    </location>
</feature>
<reference evidence="3 4" key="1">
    <citation type="journal article" date="2019" name="Emerg. Microbes Infect.">
        <title>Comprehensive subspecies identification of 175 nontuberculous mycobacteria species based on 7547 genomic profiles.</title>
        <authorList>
            <person name="Matsumoto Y."/>
            <person name="Kinjo T."/>
            <person name="Motooka D."/>
            <person name="Nabeya D."/>
            <person name="Jung N."/>
            <person name="Uechi K."/>
            <person name="Horii T."/>
            <person name="Iida T."/>
            <person name="Fujita J."/>
            <person name="Nakamura S."/>
        </authorList>
    </citation>
    <scope>NUCLEOTIDE SEQUENCE [LARGE SCALE GENOMIC DNA]</scope>
    <source>
        <strain evidence="3 4">JCM 12375</strain>
    </source>
</reference>
<dbReference type="Pfam" id="PF01408">
    <property type="entry name" value="GFO_IDH_MocA"/>
    <property type="match status" value="1"/>
</dbReference>
<dbReference type="PANTHER" id="PTHR43708:SF8">
    <property type="entry name" value="OXIDOREDUCTASE"/>
    <property type="match status" value="1"/>
</dbReference>
<dbReference type="SUPFAM" id="SSF55347">
    <property type="entry name" value="Glyceraldehyde-3-phosphate dehydrogenase-like, C-terminal domain"/>
    <property type="match status" value="1"/>
</dbReference>
<dbReference type="InterPro" id="IPR055170">
    <property type="entry name" value="GFO_IDH_MocA-like_dom"/>
</dbReference>
<proteinExistence type="predicted"/>
<dbReference type="Gene3D" id="3.30.360.10">
    <property type="entry name" value="Dihydrodipicolinate Reductase, domain 2"/>
    <property type="match status" value="1"/>
</dbReference>
<dbReference type="InterPro" id="IPR051317">
    <property type="entry name" value="Gfo/Idh/MocA_oxidoreduct"/>
</dbReference>
<keyword evidence="4" id="KW-1185">Reference proteome</keyword>
<dbReference type="Pfam" id="PF22725">
    <property type="entry name" value="GFO_IDH_MocA_C3"/>
    <property type="match status" value="1"/>
</dbReference>
<organism evidence="3 4">
    <name type="scientific">Mycolicibacterium mageritense</name>
    <name type="common">Mycobacterium mageritense</name>
    <dbReference type="NCBI Taxonomy" id="53462"/>
    <lineage>
        <taxon>Bacteria</taxon>
        <taxon>Bacillati</taxon>
        <taxon>Actinomycetota</taxon>
        <taxon>Actinomycetes</taxon>
        <taxon>Mycobacteriales</taxon>
        <taxon>Mycobacteriaceae</taxon>
        <taxon>Mycolicibacterium</taxon>
    </lineage>
</organism>
<dbReference type="EMBL" id="AP022567">
    <property type="protein sequence ID" value="BBX32922.1"/>
    <property type="molecule type" value="Genomic_DNA"/>
</dbReference>
<accession>A0ABM7HQW7</accession>
<dbReference type="SUPFAM" id="SSF51735">
    <property type="entry name" value="NAD(P)-binding Rossmann-fold domains"/>
    <property type="match status" value="1"/>
</dbReference>
<name>A0ABM7HQW7_MYCME</name>
<evidence type="ECO:0000259" key="2">
    <source>
        <dbReference type="Pfam" id="PF22725"/>
    </source>
</evidence>
<evidence type="ECO:0000313" key="4">
    <source>
        <dbReference type="Proteomes" id="UP000465622"/>
    </source>
</evidence>
<dbReference type="PANTHER" id="PTHR43708">
    <property type="entry name" value="CONSERVED EXPRESSED OXIDOREDUCTASE (EUROFUNG)"/>
    <property type="match status" value="1"/>
</dbReference>
<evidence type="ECO:0000313" key="3">
    <source>
        <dbReference type="EMBL" id="BBX32922.1"/>
    </source>
</evidence>
<feature type="domain" description="Gfo/Idh/MocA-like oxidoreductase N-terminal" evidence="1">
    <location>
        <begin position="11"/>
        <end position="130"/>
    </location>
</feature>
<dbReference type="InterPro" id="IPR036291">
    <property type="entry name" value="NAD(P)-bd_dom_sf"/>
</dbReference>